<name>A0A1G4JG38_9SACH</name>
<comment type="pathway">
    <text evidence="7">Steroid metabolism; ergosterol biosynthesis; ergosterol from zymosterol: step 4/5.</text>
</comment>
<evidence type="ECO:0000313" key="14">
    <source>
        <dbReference type="Proteomes" id="UP000189911"/>
    </source>
</evidence>
<dbReference type="AlphaFoldDB" id="A0A1G4JG38"/>
<evidence type="ECO:0000256" key="10">
    <source>
        <dbReference type="ARBA" id="ARBA00083491"/>
    </source>
</evidence>
<keyword evidence="3 11" id="KW-0479">Metal-binding</keyword>
<gene>
    <name evidence="13" type="ORF">LANO_0D04390G</name>
</gene>
<dbReference type="EC" id="1.14.19.41" evidence="6"/>
<keyword evidence="4 12" id="KW-0560">Oxidoreductase</keyword>
<dbReference type="PRINTS" id="PR00465">
    <property type="entry name" value="EP450IV"/>
</dbReference>
<reference evidence="14" key="1">
    <citation type="submission" date="2016-03" db="EMBL/GenBank/DDBJ databases">
        <authorList>
            <person name="Devillers Hugo."/>
        </authorList>
    </citation>
    <scope>NUCLEOTIDE SEQUENCE [LARGE SCALE GENOMIC DNA]</scope>
</reference>
<comment type="similarity">
    <text evidence="2 12">Belongs to the cytochrome P450 family.</text>
</comment>
<evidence type="ECO:0000256" key="4">
    <source>
        <dbReference type="ARBA" id="ARBA00023002"/>
    </source>
</evidence>
<evidence type="ECO:0000256" key="12">
    <source>
        <dbReference type="RuleBase" id="RU000461"/>
    </source>
</evidence>
<organism evidence="13 14">
    <name type="scientific">Lachancea nothofagi CBS 11611</name>
    <dbReference type="NCBI Taxonomy" id="1266666"/>
    <lineage>
        <taxon>Eukaryota</taxon>
        <taxon>Fungi</taxon>
        <taxon>Dikarya</taxon>
        <taxon>Ascomycota</taxon>
        <taxon>Saccharomycotina</taxon>
        <taxon>Saccharomycetes</taxon>
        <taxon>Saccharomycetales</taxon>
        <taxon>Saccharomycetaceae</taxon>
        <taxon>Lachancea</taxon>
    </lineage>
</organism>
<evidence type="ECO:0000256" key="5">
    <source>
        <dbReference type="ARBA" id="ARBA00023004"/>
    </source>
</evidence>
<dbReference type="InterPro" id="IPR001128">
    <property type="entry name" value="Cyt_P450"/>
</dbReference>
<evidence type="ECO:0000256" key="2">
    <source>
        <dbReference type="ARBA" id="ARBA00010617"/>
    </source>
</evidence>
<evidence type="ECO:0000256" key="7">
    <source>
        <dbReference type="ARBA" id="ARBA00060589"/>
    </source>
</evidence>
<dbReference type="PROSITE" id="PS00086">
    <property type="entry name" value="CYTOCHROME_P450"/>
    <property type="match status" value="1"/>
</dbReference>
<dbReference type="InterPro" id="IPR017972">
    <property type="entry name" value="Cyt_P450_CS"/>
</dbReference>
<comment type="cofactor">
    <cofactor evidence="1 11">
        <name>heme</name>
        <dbReference type="ChEBI" id="CHEBI:30413"/>
    </cofactor>
</comment>
<dbReference type="CDD" id="cd11082">
    <property type="entry name" value="CYP61_CYP710"/>
    <property type="match status" value="1"/>
</dbReference>
<dbReference type="InterPro" id="IPR036396">
    <property type="entry name" value="Cyt_P450_sf"/>
</dbReference>
<protein>
    <recommendedName>
        <fullName evidence="8">C-22 sterol desaturase ERG5</fullName>
        <ecNumber evidence="6">1.14.19.41</ecNumber>
    </recommendedName>
    <alternativeName>
        <fullName evidence="10">Cytochrome P450 61</fullName>
    </alternativeName>
    <alternativeName>
        <fullName evidence="9">Ergosterol biosynthetic protein 5</fullName>
    </alternativeName>
</protein>
<dbReference type="PANTHER" id="PTHR24286">
    <property type="entry name" value="CYTOCHROME P450 26"/>
    <property type="match status" value="1"/>
</dbReference>
<dbReference type="SUPFAM" id="SSF48264">
    <property type="entry name" value="Cytochrome P450"/>
    <property type="match status" value="1"/>
</dbReference>
<dbReference type="Gene3D" id="1.10.630.10">
    <property type="entry name" value="Cytochrome P450"/>
    <property type="match status" value="1"/>
</dbReference>
<evidence type="ECO:0000256" key="3">
    <source>
        <dbReference type="ARBA" id="ARBA00022723"/>
    </source>
</evidence>
<dbReference type="EMBL" id="LT598448">
    <property type="protein sequence ID" value="SCU89286.1"/>
    <property type="molecule type" value="Genomic_DNA"/>
</dbReference>
<dbReference type="OrthoDB" id="1372046at2759"/>
<dbReference type="Pfam" id="PF00067">
    <property type="entry name" value="p450"/>
    <property type="match status" value="1"/>
</dbReference>
<evidence type="ECO:0000256" key="9">
    <source>
        <dbReference type="ARBA" id="ARBA00081953"/>
    </source>
</evidence>
<evidence type="ECO:0000256" key="1">
    <source>
        <dbReference type="ARBA" id="ARBA00001971"/>
    </source>
</evidence>
<dbReference type="GO" id="GO:0005506">
    <property type="term" value="F:iron ion binding"/>
    <property type="evidence" value="ECO:0007669"/>
    <property type="project" value="InterPro"/>
</dbReference>
<evidence type="ECO:0000256" key="8">
    <source>
        <dbReference type="ARBA" id="ARBA00074117"/>
    </source>
</evidence>
<dbReference type="PANTHER" id="PTHR24286:SF228">
    <property type="entry name" value="C-22 STEROL DESATURASE ERG5"/>
    <property type="match status" value="1"/>
</dbReference>
<dbReference type="Proteomes" id="UP000189911">
    <property type="component" value="Chromosome D"/>
</dbReference>
<dbReference type="InterPro" id="IPR002403">
    <property type="entry name" value="Cyt_P450_E_grp-IV"/>
</dbReference>
<dbReference type="GO" id="GO:0020037">
    <property type="term" value="F:heme binding"/>
    <property type="evidence" value="ECO:0007669"/>
    <property type="project" value="InterPro"/>
</dbReference>
<accession>A0A1G4JG38</accession>
<feature type="binding site" description="axial binding residue" evidence="11">
    <location>
        <position position="469"/>
    </location>
    <ligand>
        <name>heme</name>
        <dbReference type="ChEBI" id="CHEBI:30413"/>
    </ligand>
    <ligandPart>
        <name>Fe</name>
        <dbReference type="ChEBI" id="CHEBI:18248"/>
    </ligandPart>
</feature>
<evidence type="ECO:0000256" key="11">
    <source>
        <dbReference type="PIRSR" id="PIRSR602403-1"/>
    </source>
</evidence>
<evidence type="ECO:0000256" key="6">
    <source>
        <dbReference type="ARBA" id="ARBA00039038"/>
    </source>
</evidence>
<keyword evidence="14" id="KW-1185">Reference proteome</keyword>
<proteinExistence type="inferred from homology"/>
<dbReference type="FunFam" id="1.10.630.10:FF:000021">
    <property type="entry name" value="Cytochrome P450 61"/>
    <property type="match status" value="1"/>
</dbReference>
<dbReference type="GO" id="GO:0004497">
    <property type="term" value="F:monooxygenase activity"/>
    <property type="evidence" value="ECO:0007669"/>
    <property type="project" value="UniProtKB-KW"/>
</dbReference>
<keyword evidence="5 11" id="KW-0408">Iron</keyword>
<sequence>MDSVVQNFTSNAMLTPTHNATSATGIQGVVEAIQTMSYWKLFFTVICVGLVWDQVSYQIKKGKIAGPKWKMWPVIGPFLESLDPKFEEYMAKWDSGPLSCVSIFHKFVVIASTRDLARKILQSSKYVKPCVVDVAVKILRPSNWVFLDGKAHVDYRKSLNGLFTRNALAQYLESQEKVMDKYIEKFISFSEEKDFKPQVFFHEMREIMCALSLKAFCGDYITENQIRKVADDYYLVTAALELVNFPIILPFTKTWYGQRTADMTMKIFEKCAQMAKDHIAEGGKPTCVMDAWCQLMHDAKNKDDENSRLLHREFSNREISEAIFTFLFASQDASSSLACWLFQIVADRPDVMQNIRAEQLKVRDSDLSKPLSLDLIDSMKYTYMVVKETLRYRPPVIMVPYYVKQKFPIAPNYTAPKGAMLIPTLYPALHDPEVYEDPEEFIPERWVEGSPANAAKKNWLVFGSGGHVCLGQTYVMMTFTALIGKFAMHTNWEHEVTPLSEKIKVFATIFPKDDLLLSFKRRNPLTGEIKS</sequence>
<keyword evidence="12" id="KW-0503">Monooxygenase</keyword>
<dbReference type="GO" id="GO:0000249">
    <property type="term" value="F:C-22 sterol desaturase (NADPH) activity"/>
    <property type="evidence" value="ECO:0007669"/>
    <property type="project" value="UniProtKB-EC"/>
</dbReference>
<evidence type="ECO:0000313" key="13">
    <source>
        <dbReference type="EMBL" id="SCU89286.1"/>
    </source>
</evidence>
<keyword evidence="11 12" id="KW-0349">Heme</keyword>
<dbReference type="GO" id="GO:0016125">
    <property type="term" value="P:sterol metabolic process"/>
    <property type="evidence" value="ECO:0007669"/>
    <property type="project" value="TreeGrafter"/>
</dbReference>